<evidence type="ECO:0000256" key="2">
    <source>
        <dbReference type="ARBA" id="ARBA00022552"/>
    </source>
</evidence>
<evidence type="ECO:0000313" key="8">
    <source>
        <dbReference type="EMBL" id="JAT59026.1"/>
    </source>
</evidence>
<dbReference type="PANTHER" id="PTHR10920:SF18">
    <property type="entry name" value="RRNA METHYLTRANSFERASE 2, MITOCHONDRIAL"/>
    <property type="match status" value="1"/>
</dbReference>
<evidence type="ECO:0000256" key="5">
    <source>
        <dbReference type="ARBA" id="ARBA00022691"/>
    </source>
</evidence>
<protein>
    <recommendedName>
        <fullName evidence="6">rRNA methyltransferase 2, mitochondrial</fullName>
    </recommendedName>
</protein>
<comment type="similarity">
    <text evidence="1">Belongs to the class I-like SAM-binding methyltransferase superfamily. RNA methyltransferase RlmE family.</text>
</comment>
<name>A0A1D1YWN3_9ARAE</name>
<evidence type="ECO:0000256" key="6">
    <source>
        <dbReference type="ARBA" id="ARBA00041184"/>
    </source>
</evidence>
<evidence type="ECO:0000256" key="4">
    <source>
        <dbReference type="ARBA" id="ARBA00022679"/>
    </source>
</evidence>
<sequence>RERERDGVAAARREGSGGVKKDERRWVAGLLLQGGPAPGLRRQIRLQGLSLVPRLHLSAHFLARLFSPAPSTAQLLQMQKQYKLITPGASVLDLGCAPGAWLQVACQSLGPLEKGGVVVGIDVKVTNVTHYLSQVVGYLTWVFSFLPRFSSRGVAEQKVKIPNLYCDSRVRTVCADVMNLLKDQARALSPQGKGFSVMLSDMCPSVSGITSKDAALSCELGGKALSLAVGKSILPSSDESIPEENNSGGDGLLQRGGNLVIKLLESGDTQEFGQFCKLRFKKASWIRPKATRSSSREIYLVCQGLK</sequence>
<dbReference type="SUPFAM" id="SSF53335">
    <property type="entry name" value="S-adenosyl-L-methionine-dependent methyltransferases"/>
    <property type="match status" value="1"/>
</dbReference>
<dbReference type="Gene3D" id="3.40.50.150">
    <property type="entry name" value="Vaccinia Virus protein VP39"/>
    <property type="match status" value="1"/>
</dbReference>
<organism evidence="8">
    <name type="scientific">Anthurium amnicola</name>
    <dbReference type="NCBI Taxonomy" id="1678845"/>
    <lineage>
        <taxon>Eukaryota</taxon>
        <taxon>Viridiplantae</taxon>
        <taxon>Streptophyta</taxon>
        <taxon>Embryophyta</taxon>
        <taxon>Tracheophyta</taxon>
        <taxon>Spermatophyta</taxon>
        <taxon>Magnoliopsida</taxon>
        <taxon>Liliopsida</taxon>
        <taxon>Araceae</taxon>
        <taxon>Pothoideae</taxon>
        <taxon>Potheae</taxon>
        <taxon>Anthurium</taxon>
    </lineage>
</organism>
<feature type="non-terminal residue" evidence="8">
    <location>
        <position position="1"/>
    </location>
</feature>
<keyword evidence="2" id="KW-0698">rRNA processing</keyword>
<keyword evidence="3 8" id="KW-0489">Methyltransferase</keyword>
<reference evidence="8" key="1">
    <citation type="submission" date="2015-07" db="EMBL/GenBank/DDBJ databases">
        <title>Transcriptome Assembly of Anthurium amnicola.</title>
        <authorList>
            <person name="Suzuki J."/>
        </authorList>
    </citation>
    <scope>NUCLEOTIDE SEQUENCE</scope>
</reference>
<evidence type="ECO:0000259" key="7">
    <source>
        <dbReference type="Pfam" id="PF01728"/>
    </source>
</evidence>
<accession>A0A1D1YWN3</accession>
<dbReference type="Pfam" id="PF01728">
    <property type="entry name" value="FtsJ"/>
    <property type="match status" value="1"/>
</dbReference>
<dbReference type="GO" id="GO:0008650">
    <property type="term" value="F:rRNA (uridine-2'-O-)-methyltransferase activity"/>
    <property type="evidence" value="ECO:0007669"/>
    <property type="project" value="TreeGrafter"/>
</dbReference>
<dbReference type="AlphaFoldDB" id="A0A1D1YWN3"/>
<dbReference type="InterPro" id="IPR029063">
    <property type="entry name" value="SAM-dependent_MTases_sf"/>
</dbReference>
<feature type="domain" description="Ribosomal RNA methyltransferase FtsJ" evidence="7">
    <location>
        <begin position="75"/>
        <end position="304"/>
    </location>
</feature>
<dbReference type="InterPro" id="IPR050082">
    <property type="entry name" value="RNA_methyltr_RlmE"/>
</dbReference>
<keyword evidence="5" id="KW-0949">S-adenosyl-L-methionine</keyword>
<gene>
    <name evidence="8" type="primary">rlmE_9</name>
    <name evidence="8" type="ORF">g.47574</name>
</gene>
<proteinExistence type="inferred from homology"/>
<evidence type="ECO:0000256" key="3">
    <source>
        <dbReference type="ARBA" id="ARBA00022603"/>
    </source>
</evidence>
<evidence type="ECO:0000256" key="1">
    <source>
        <dbReference type="ARBA" id="ARBA00009258"/>
    </source>
</evidence>
<dbReference type="PANTHER" id="PTHR10920">
    <property type="entry name" value="RIBOSOMAL RNA METHYLTRANSFERASE"/>
    <property type="match status" value="1"/>
</dbReference>
<dbReference type="InterPro" id="IPR002877">
    <property type="entry name" value="RNA_MeTrfase_FtsJ_dom"/>
</dbReference>
<keyword evidence="4 8" id="KW-0808">Transferase</keyword>
<dbReference type="EMBL" id="GDJX01008910">
    <property type="protein sequence ID" value="JAT59026.1"/>
    <property type="molecule type" value="Transcribed_RNA"/>
</dbReference>